<keyword evidence="1" id="KW-1133">Transmembrane helix</keyword>
<keyword evidence="1" id="KW-0472">Membrane</keyword>
<evidence type="ECO:0000313" key="2">
    <source>
        <dbReference type="EMBL" id="QQR92651.1"/>
    </source>
</evidence>
<dbReference type="EMBL" id="CP064981">
    <property type="protein sequence ID" value="QQR92651.1"/>
    <property type="molecule type" value="Genomic_DNA"/>
</dbReference>
<keyword evidence="1" id="KW-0812">Transmembrane</keyword>
<organism evidence="2">
    <name type="scientific">Candidatus Iainarchaeum sp</name>
    <dbReference type="NCBI Taxonomy" id="3101447"/>
    <lineage>
        <taxon>Archaea</taxon>
        <taxon>Candidatus Iainarchaeota</taxon>
        <taxon>Candidatus Iainarchaeia</taxon>
        <taxon>Candidatus Iainarchaeales</taxon>
        <taxon>Candidatus Iainarchaeaceae</taxon>
        <taxon>Candidatus Iainarchaeum</taxon>
    </lineage>
</organism>
<gene>
    <name evidence="2" type="ORF">IPJ89_00185</name>
</gene>
<dbReference type="AlphaFoldDB" id="A0A7T9DK02"/>
<proteinExistence type="predicted"/>
<accession>A0A7T9DK02</accession>
<name>A0A7T9DK02_9ARCH</name>
<sequence>MSHLGNRAQASTELLILVAGVIFLATIIGLIAKQLLIQVSPDVSATTNTVVNQLSNNS</sequence>
<feature type="transmembrane region" description="Helical" evidence="1">
    <location>
        <begin position="12"/>
        <end position="32"/>
    </location>
</feature>
<dbReference type="Proteomes" id="UP000596004">
    <property type="component" value="Chromosome"/>
</dbReference>
<evidence type="ECO:0008006" key="3">
    <source>
        <dbReference type="Google" id="ProtNLM"/>
    </source>
</evidence>
<reference evidence="2" key="1">
    <citation type="submission" date="2020-11" db="EMBL/GenBank/DDBJ databases">
        <title>Connecting structure to function with the recovery of over 1000 high-quality activated sludge metagenome-assembled genomes encoding full-length rRNA genes using long-read sequencing.</title>
        <authorList>
            <person name="Singleton C.M."/>
            <person name="Petriglieri F."/>
            <person name="Kristensen J.M."/>
            <person name="Kirkegaard R.H."/>
            <person name="Michaelsen T.Y."/>
            <person name="Andersen M.H."/>
            <person name="Karst S.M."/>
            <person name="Dueholm M.S."/>
            <person name="Nielsen P.H."/>
            <person name="Albertsen M."/>
        </authorList>
    </citation>
    <scope>NUCLEOTIDE SEQUENCE</scope>
    <source>
        <strain evidence="2">Fred_18-Q3-R57-64_BAT3C.431</strain>
    </source>
</reference>
<protein>
    <recommendedName>
        <fullName evidence="3">Class III signal peptide-containing protein</fullName>
    </recommendedName>
</protein>
<evidence type="ECO:0000256" key="1">
    <source>
        <dbReference type="SAM" id="Phobius"/>
    </source>
</evidence>